<accession>A0ABT2HZM6</accession>
<dbReference type="Proteomes" id="UP001525379">
    <property type="component" value="Unassembled WGS sequence"/>
</dbReference>
<protein>
    <submittedName>
        <fullName evidence="1">Uncharacterized protein</fullName>
    </submittedName>
</protein>
<evidence type="ECO:0000313" key="1">
    <source>
        <dbReference type="EMBL" id="MCT2043590.1"/>
    </source>
</evidence>
<evidence type="ECO:0000313" key="2">
    <source>
        <dbReference type="Proteomes" id="UP001525379"/>
    </source>
</evidence>
<dbReference type="EMBL" id="JALXSQ010000057">
    <property type="protein sequence ID" value="MCT2043590.1"/>
    <property type="molecule type" value="Genomic_DNA"/>
</dbReference>
<dbReference type="RefSeq" id="WP_260104687.1">
    <property type="nucleotide sequence ID" value="NZ_JALXSQ010000057.1"/>
</dbReference>
<feature type="non-terminal residue" evidence="1">
    <location>
        <position position="96"/>
    </location>
</feature>
<sequence length="96" mass="10245">MATSQRPSLGEWDRLTIGGYGARYADLAQESGAVFDPYLLETGTDGPIIIVQRGGTAVSALEFEHLPLEVKATASVVSVDRPGEYTGRHGFCQFAA</sequence>
<comment type="caution">
    <text evidence="1">The sequence shown here is derived from an EMBL/GenBank/DDBJ whole genome shotgun (WGS) entry which is preliminary data.</text>
</comment>
<organism evidence="1 2">
    <name type="scientific">Pseudoclavibacter albus</name>
    <dbReference type="NCBI Taxonomy" id="272241"/>
    <lineage>
        <taxon>Bacteria</taxon>
        <taxon>Bacillati</taxon>
        <taxon>Actinomycetota</taxon>
        <taxon>Actinomycetes</taxon>
        <taxon>Micrococcales</taxon>
        <taxon>Microbacteriaceae</taxon>
        <taxon>Pseudoclavibacter</taxon>
    </lineage>
</organism>
<name>A0ABT2HZM6_9MICO</name>
<keyword evidence="2" id="KW-1185">Reference proteome</keyword>
<reference evidence="1 2" key="1">
    <citation type="submission" date="2022-04" db="EMBL/GenBank/DDBJ databases">
        <title>Human microbiome associated bacterial genomes.</title>
        <authorList>
            <person name="Sandstrom S."/>
            <person name="Salamzade R."/>
            <person name="Kalan L.R."/>
        </authorList>
    </citation>
    <scope>NUCLEOTIDE SEQUENCE [LARGE SCALE GENOMIC DNA]</scope>
    <source>
        <strain evidence="2">p3-SID1799</strain>
    </source>
</reference>
<gene>
    <name evidence="1" type="ORF">M3D15_09675</name>
</gene>
<proteinExistence type="predicted"/>